<sequence length="936" mass="102316">MKMKKTNLSIAISLILMSGSMSQMAMAEEANTEGEKLDNVEVIQIKGVRGSLAKAAYVKQSASGVQESIVAEDIGKFPDQNVAESLQRLTGVSISRTNGEGDGVTIRGFGPRFNNVRLNGRTLAAADGDRGFDFQVLPSEVIRGADVYKSTQAYLPDGSLGGYINLQTMRPLSSRGFNATVAGGARYEDQSKETTPRFSGLVSNTFADDTVGVMFALGYEESETRIDRYQGIRWGESSSVSNLQGNVKYTDGSIAPKDVAILHPRRVRFLSEQERRERLALAGSIQFVPNDSVEIIFDALSVDLKRENIGAGFQLPTQAGNYSNVVINRGGTIVSADISGTNIDGESEDNSEDQSILAVGTNANWQVNDNLELEFDVSYSKAEASPTYVQLVPQITGSDVSFSINNLAASGGGDVVEFDTGINLNDPSAIRTHWNGGDSAQFDDEVFQTQLHSNYNFDDGILRTIKFGGEYTQRTKNRKFFDNFTDVDTGCSPCGGAADYDDNLFVKNHVQNYLSKESGQFPSNIFGIPDIQAYKDATLAIRSQLGIPGDPFNAPFVPSRSSEISEDVLSLYTQFNFEGSADHFEWFADLGLRYSDTQVESAGFRQIPQKILLTSQPGAVEIRADIISTEATPVSETNKFDNFLPSANFKLDFLNGYIIRGGVGKTMSRPAMEHLGVDRAVSVEEGGVVTVTGGNVMLQPYEVISGDLSFEYYADNGNAYSLGFFYKQIDQFISTLTQSSPFNDPSIEIDPALTKELGGKDLIQVTNTNLNREGGTVSGIEASALYNFDELPGIWSNFGIQANYTYVTSKDEQGDTIGLPNVTEPVGLEGLAKNTYNVVGFYDDGKFQGRLAYNWRDSFLLARTGIIGSSGIPEHTDSYGQLDFSSSYNFTDKFSIALEAINLTNERSLQYADSRDRVTNLSYTGRRFFLTGRYTF</sequence>
<accession>A0A9X1ZLZ7</accession>
<evidence type="ECO:0000256" key="8">
    <source>
        <dbReference type="PROSITE-ProRule" id="PRU01360"/>
    </source>
</evidence>
<keyword evidence="4 8" id="KW-0812">Transmembrane</keyword>
<feature type="domain" description="TonB-dependent receptor plug" evidence="12">
    <location>
        <begin position="60"/>
        <end position="162"/>
    </location>
</feature>
<dbReference type="PANTHER" id="PTHR40980">
    <property type="entry name" value="PLUG DOMAIN-CONTAINING PROTEIN"/>
    <property type="match status" value="1"/>
</dbReference>
<keyword evidence="6 8" id="KW-0472">Membrane</keyword>
<feature type="signal peptide" evidence="10">
    <location>
        <begin position="1"/>
        <end position="27"/>
    </location>
</feature>
<dbReference type="NCBIfam" id="TIGR01782">
    <property type="entry name" value="TonB-Xanth-Caul"/>
    <property type="match status" value="1"/>
</dbReference>
<comment type="similarity">
    <text evidence="8 9">Belongs to the TonB-dependent receptor family.</text>
</comment>
<dbReference type="InterPro" id="IPR037066">
    <property type="entry name" value="Plug_dom_sf"/>
</dbReference>
<evidence type="ECO:0000256" key="3">
    <source>
        <dbReference type="ARBA" id="ARBA00022452"/>
    </source>
</evidence>
<evidence type="ECO:0000256" key="7">
    <source>
        <dbReference type="ARBA" id="ARBA00023237"/>
    </source>
</evidence>
<evidence type="ECO:0000256" key="4">
    <source>
        <dbReference type="ARBA" id="ARBA00022692"/>
    </source>
</evidence>
<evidence type="ECO:0000313" key="13">
    <source>
        <dbReference type="EMBL" id="MCL1142177.1"/>
    </source>
</evidence>
<evidence type="ECO:0000259" key="11">
    <source>
        <dbReference type="Pfam" id="PF00593"/>
    </source>
</evidence>
<evidence type="ECO:0000256" key="9">
    <source>
        <dbReference type="RuleBase" id="RU003357"/>
    </source>
</evidence>
<dbReference type="InterPro" id="IPR012910">
    <property type="entry name" value="Plug_dom"/>
</dbReference>
<dbReference type="Gene3D" id="2.40.170.20">
    <property type="entry name" value="TonB-dependent receptor, beta-barrel domain"/>
    <property type="match status" value="1"/>
</dbReference>
<evidence type="ECO:0000256" key="10">
    <source>
        <dbReference type="SAM" id="SignalP"/>
    </source>
</evidence>
<proteinExistence type="inferred from homology"/>
<comment type="subcellular location">
    <subcellularLocation>
        <location evidence="1 8">Cell outer membrane</location>
        <topology evidence="1 8">Multi-pass membrane protein</topology>
    </subcellularLocation>
</comment>
<dbReference type="AlphaFoldDB" id="A0A9X1ZLZ7"/>
<dbReference type="InterPro" id="IPR000531">
    <property type="entry name" value="Beta-barrel_TonB"/>
</dbReference>
<dbReference type="InterPro" id="IPR010104">
    <property type="entry name" value="TonB_rcpt_bac"/>
</dbReference>
<keyword evidence="14" id="KW-1185">Reference proteome</keyword>
<evidence type="ECO:0000256" key="6">
    <source>
        <dbReference type="ARBA" id="ARBA00023136"/>
    </source>
</evidence>
<evidence type="ECO:0000313" key="14">
    <source>
        <dbReference type="Proteomes" id="UP001139333"/>
    </source>
</evidence>
<comment type="caution">
    <text evidence="13">The sequence shown here is derived from an EMBL/GenBank/DDBJ whole genome shotgun (WGS) entry which is preliminary data.</text>
</comment>
<keyword evidence="2 8" id="KW-0813">Transport</keyword>
<dbReference type="SUPFAM" id="SSF56935">
    <property type="entry name" value="Porins"/>
    <property type="match status" value="1"/>
</dbReference>
<dbReference type="Pfam" id="PF07715">
    <property type="entry name" value="Plug"/>
    <property type="match status" value="1"/>
</dbReference>
<keyword evidence="5 9" id="KW-0798">TonB box</keyword>
<keyword evidence="10" id="KW-0732">Signal</keyword>
<dbReference type="Gene3D" id="2.170.130.10">
    <property type="entry name" value="TonB-dependent receptor, plug domain"/>
    <property type="match status" value="1"/>
</dbReference>
<feature type="domain" description="TonB-dependent receptor-like beta-barrel" evidence="11">
    <location>
        <begin position="419"/>
        <end position="903"/>
    </location>
</feature>
<evidence type="ECO:0000259" key="12">
    <source>
        <dbReference type="Pfam" id="PF07715"/>
    </source>
</evidence>
<keyword evidence="7 8" id="KW-0998">Cell outer membrane</keyword>
<dbReference type="PANTHER" id="PTHR40980:SF3">
    <property type="entry name" value="TONB-DEPENDENT RECEPTOR-LIKE BETA-BARREL DOMAIN-CONTAINING PROTEIN"/>
    <property type="match status" value="1"/>
</dbReference>
<keyword evidence="13" id="KW-0675">Receptor</keyword>
<protein>
    <submittedName>
        <fullName evidence="13">TonB-dependent receptor</fullName>
    </submittedName>
</protein>
<dbReference type="RefSeq" id="WP_248994862.1">
    <property type="nucleotide sequence ID" value="NZ_JAKIKP010000003.1"/>
</dbReference>
<feature type="chain" id="PRO_5040976410" evidence="10">
    <location>
        <begin position="28"/>
        <end position="936"/>
    </location>
</feature>
<dbReference type="InterPro" id="IPR039426">
    <property type="entry name" value="TonB-dep_rcpt-like"/>
</dbReference>
<dbReference type="Pfam" id="PF00593">
    <property type="entry name" value="TonB_dep_Rec_b-barrel"/>
    <property type="match status" value="1"/>
</dbReference>
<dbReference type="EMBL" id="JAKIKP010000003">
    <property type="protein sequence ID" value="MCL1142177.1"/>
    <property type="molecule type" value="Genomic_DNA"/>
</dbReference>
<organism evidence="13 14">
    <name type="scientific">Shewanella gaetbuli</name>
    <dbReference type="NCBI Taxonomy" id="220752"/>
    <lineage>
        <taxon>Bacteria</taxon>
        <taxon>Pseudomonadati</taxon>
        <taxon>Pseudomonadota</taxon>
        <taxon>Gammaproteobacteria</taxon>
        <taxon>Alteromonadales</taxon>
        <taxon>Shewanellaceae</taxon>
        <taxon>Shewanella</taxon>
    </lineage>
</organism>
<dbReference type="InterPro" id="IPR036942">
    <property type="entry name" value="Beta-barrel_TonB_sf"/>
</dbReference>
<reference evidence="13" key="1">
    <citation type="submission" date="2022-01" db="EMBL/GenBank/DDBJ databases">
        <title>Whole genome-based taxonomy of the Shewanellaceae.</title>
        <authorList>
            <person name="Martin-Rodriguez A.J."/>
        </authorList>
    </citation>
    <scope>NUCLEOTIDE SEQUENCE</scope>
    <source>
        <strain evidence="13">DSM 16422</strain>
    </source>
</reference>
<name>A0A9X1ZLZ7_9GAMM</name>
<evidence type="ECO:0000256" key="1">
    <source>
        <dbReference type="ARBA" id="ARBA00004571"/>
    </source>
</evidence>
<dbReference type="Proteomes" id="UP001139333">
    <property type="component" value="Unassembled WGS sequence"/>
</dbReference>
<evidence type="ECO:0000256" key="5">
    <source>
        <dbReference type="ARBA" id="ARBA00023077"/>
    </source>
</evidence>
<evidence type="ECO:0000256" key="2">
    <source>
        <dbReference type="ARBA" id="ARBA00022448"/>
    </source>
</evidence>
<dbReference type="PROSITE" id="PS52016">
    <property type="entry name" value="TONB_DEPENDENT_REC_3"/>
    <property type="match status" value="1"/>
</dbReference>
<dbReference type="GO" id="GO:0009279">
    <property type="term" value="C:cell outer membrane"/>
    <property type="evidence" value="ECO:0007669"/>
    <property type="project" value="UniProtKB-SubCell"/>
</dbReference>
<gene>
    <name evidence="13" type="ORF">L2672_05650</name>
</gene>
<keyword evidence="3 8" id="KW-1134">Transmembrane beta strand</keyword>